<evidence type="ECO:0000256" key="1">
    <source>
        <dbReference type="SAM" id="Phobius"/>
    </source>
</evidence>
<reference evidence="3" key="1">
    <citation type="submission" date="2016-10" db="EMBL/GenBank/DDBJ databases">
        <authorList>
            <person name="Varghese N."/>
            <person name="Submissions S."/>
        </authorList>
    </citation>
    <scope>NUCLEOTIDE SEQUENCE [LARGE SCALE GENOMIC DNA]</scope>
    <source>
        <strain evidence="3">Gh-48</strain>
    </source>
</reference>
<keyword evidence="1" id="KW-0472">Membrane</keyword>
<proteinExistence type="predicted"/>
<dbReference type="EMBL" id="FOCL01000001">
    <property type="protein sequence ID" value="SEM75719.1"/>
    <property type="molecule type" value="Genomic_DNA"/>
</dbReference>
<gene>
    <name evidence="2" type="ORF">SAMN05192574_101715</name>
</gene>
<keyword evidence="1" id="KW-0812">Transmembrane</keyword>
<dbReference type="STRING" id="551995.SAMN05192574_101715"/>
<protein>
    <submittedName>
        <fullName evidence="2">Uncharacterized protein</fullName>
    </submittedName>
</protein>
<feature type="transmembrane region" description="Helical" evidence="1">
    <location>
        <begin position="6"/>
        <end position="24"/>
    </location>
</feature>
<evidence type="ECO:0000313" key="3">
    <source>
        <dbReference type="Proteomes" id="UP000198942"/>
    </source>
</evidence>
<keyword evidence="3" id="KW-1185">Reference proteome</keyword>
<dbReference type="Proteomes" id="UP000198942">
    <property type="component" value="Unassembled WGS sequence"/>
</dbReference>
<dbReference type="RefSeq" id="WP_091207693.1">
    <property type="nucleotide sequence ID" value="NZ_FOCL01000001.1"/>
</dbReference>
<dbReference type="AlphaFoldDB" id="A0A1H8B0L7"/>
<accession>A0A1H8B0L7</accession>
<sequence>MNWTTFLLWLGAIYALYYTAIILFESLNHKDPAATKTAVHELTFSEPVVPLNAVELFGGNTAPSSPISQGPKLSAPEMIASGGVLLKDVFSLARKEAIVYLKEVSF</sequence>
<name>A0A1H8B0L7_9SPHI</name>
<organism evidence="2 3">
    <name type="scientific">Mucilaginibacter gossypiicola</name>
    <dbReference type="NCBI Taxonomy" id="551995"/>
    <lineage>
        <taxon>Bacteria</taxon>
        <taxon>Pseudomonadati</taxon>
        <taxon>Bacteroidota</taxon>
        <taxon>Sphingobacteriia</taxon>
        <taxon>Sphingobacteriales</taxon>
        <taxon>Sphingobacteriaceae</taxon>
        <taxon>Mucilaginibacter</taxon>
    </lineage>
</organism>
<keyword evidence="1" id="KW-1133">Transmembrane helix</keyword>
<evidence type="ECO:0000313" key="2">
    <source>
        <dbReference type="EMBL" id="SEM75719.1"/>
    </source>
</evidence>
<dbReference type="OrthoDB" id="797966at2"/>